<evidence type="ECO:0000313" key="3">
    <source>
        <dbReference type="Proteomes" id="UP000653156"/>
    </source>
</evidence>
<dbReference type="GO" id="GO:0016209">
    <property type="term" value="F:antioxidant activity"/>
    <property type="evidence" value="ECO:0007669"/>
    <property type="project" value="InterPro"/>
</dbReference>
<dbReference type="PANTHER" id="PTHR42852">
    <property type="entry name" value="THIOL:DISULFIDE INTERCHANGE PROTEIN DSBE"/>
    <property type="match status" value="1"/>
</dbReference>
<dbReference type="KEGG" id="ptes:JQU52_10835"/>
<protein>
    <submittedName>
        <fullName evidence="2">Protein disulfide oxidoreductase</fullName>
    </submittedName>
</protein>
<organism evidence="2 3">
    <name type="scientific">Paralysiella testudinis</name>
    <dbReference type="NCBI Taxonomy" id="2809020"/>
    <lineage>
        <taxon>Bacteria</taxon>
        <taxon>Pseudomonadati</taxon>
        <taxon>Pseudomonadota</taxon>
        <taxon>Betaproteobacteria</taxon>
        <taxon>Neisseriales</taxon>
        <taxon>Neisseriaceae</taxon>
        <taxon>Paralysiella</taxon>
    </lineage>
</organism>
<dbReference type="InterPro" id="IPR013766">
    <property type="entry name" value="Thioredoxin_domain"/>
</dbReference>
<dbReference type="SUPFAM" id="SSF52833">
    <property type="entry name" value="Thioredoxin-like"/>
    <property type="match status" value="1"/>
</dbReference>
<evidence type="ECO:0000259" key="1">
    <source>
        <dbReference type="PROSITE" id="PS51352"/>
    </source>
</evidence>
<dbReference type="EMBL" id="CP069798">
    <property type="protein sequence ID" value="QRQ81209.1"/>
    <property type="molecule type" value="Genomic_DNA"/>
</dbReference>
<accession>A0A892ZJY7</accession>
<dbReference type="RefSeq" id="WP_230338497.1">
    <property type="nucleotide sequence ID" value="NZ_CP069798.1"/>
</dbReference>
<gene>
    <name evidence="2" type="ORF">JQU52_10835</name>
</gene>
<feature type="domain" description="Thioredoxin" evidence="1">
    <location>
        <begin position="37"/>
        <end position="172"/>
    </location>
</feature>
<dbReference type="PANTHER" id="PTHR42852:SF17">
    <property type="entry name" value="THIOREDOXIN-LIKE PROTEIN HI_1115"/>
    <property type="match status" value="1"/>
</dbReference>
<dbReference type="Pfam" id="PF00578">
    <property type="entry name" value="AhpC-TSA"/>
    <property type="match status" value="1"/>
</dbReference>
<dbReference type="PROSITE" id="PS51352">
    <property type="entry name" value="THIOREDOXIN_2"/>
    <property type="match status" value="1"/>
</dbReference>
<dbReference type="AlphaFoldDB" id="A0A892ZJY7"/>
<name>A0A892ZJY7_9NEIS</name>
<keyword evidence="3" id="KW-1185">Reference proteome</keyword>
<sequence>MSASQSKPKWRRWLREALQLAVILLLVGAAVDWWRAPQQPLQAADTPLQLVDGRSVSLRALSHEQPLVLYFWGSWCGICRHTSPAIDKLARNGHAVLGVALQSGDDVQIDAYLHQHGWQFANLNDKQGDWSRQWQVAATPTIVLVKDGQMRFSTSGISSYWGLRARLWLVSLWPQ</sequence>
<dbReference type="InterPro" id="IPR000866">
    <property type="entry name" value="AhpC/TSA"/>
</dbReference>
<dbReference type="CDD" id="cd03011">
    <property type="entry name" value="TlpA_like_ScsD_MtbDsbE"/>
    <property type="match status" value="1"/>
</dbReference>
<dbReference type="Proteomes" id="UP000653156">
    <property type="component" value="Chromosome"/>
</dbReference>
<reference evidence="2" key="1">
    <citation type="submission" date="2021-02" db="EMBL/GenBank/DDBJ databases">
        <title>Neisseriaceae sp. 26B isolated from the cloaca of a Common Toad-headed Turtle (Mesoclemmys nasuta).</title>
        <authorList>
            <person name="Spergser J."/>
            <person name="Busse H.-J."/>
        </authorList>
    </citation>
    <scope>NUCLEOTIDE SEQUENCE</scope>
    <source>
        <strain evidence="2">26B</strain>
    </source>
</reference>
<evidence type="ECO:0000313" key="2">
    <source>
        <dbReference type="EMBL" id="QRQ81209.1"/>
    </source>
</evidence>
<dbReference type="InterPro" id="IPR050553">
    <property type="entry name" value="Thioredoxin_ResA/DsbE_sf"/>
</dbReference>
<dbReference type="Gene3D" id="3.40.30.10">
    <property type="entry name" value="Glutaredoxin"/>
    <property type="match status" value="1"/>
</dbReference>
<dbReference type="InterPro" id="IPR036249">
    <property type="entry name" value="Thioredoxin-like_sf"/>
</dbReference>
<proteinExistence type="predicted"/>
<dbReference type="GO" id="GO:0016491">
    <property type="term" value="F:oxidoreductase activity"/>
    <property type="evidence" value="ECO:0007669"/>
    <property type="project" value="InterPro"/>
</dbReference>